<name>A0ABP8ZGH7_9ACTN</name>
<evidence type="ECO:0000313" key="6">
    <source>
        <dbReference type="EMBL" id="GAA4755886.1"/>
    </source>
</evidence>
<evidence type="ECO:0000313" key="7">
    <source>
        <dbReference type="Proteomes" id="UP001500822"/>
    </source>
</evidence>
<dbReference type="InterPro" id="IPR050204">
    <property type="entry name" value="AraC_XylS_family_regulators"/>
</dbReference>
<keyword evidence="1" id="KW-0805">Transcription regulation</keyword>
<dbReference type="Gene3D" id="1.10.10.60">
    <property type="entry name" value="Homeodomain-like"/>
    <property type="match status" value="1"/>
</dbReference>
<gene>
    <name evidence="6" type="ORF">GCM10023217_29640</name>
</gene>
<organism evidence="6 7">
    <name type="scientific">Gordonia alkaliphila</name>
    <dbReference type="NCBI Taxonomy" id="1053547"/>
    <lineage>
        <taxon>Bacteria</taxon>
        <taxon>Bacillati</taxon>
        <taxon>Actinomycetota</taxon>
        <taxon>Actinomycetes</taxon>
        <taxon>Mycobacteriales</taxon>
        <taxon>Gordoniaceae</taxon>
        <taxon>Gordonia</taxon>
    </lineage>
</organism>
<sequence>MTRSPQPEPSSNPPSGPLPAAEVAGWRARLGAIAGVEAPPPPIQRIGAEAIDFYGVSGAYDLDPRDFEVQMYRMPLSLLDSSVAVLRSPVRVELVDGDERLRMGDNLMVGTCLSHPATYVEPGARDHRYRPGELILTGNSPAHLLVSDEPVDSVGVVMPRELLGSNRRAIERSWQPYVSGSLLARATAAFITSFAVSTALGVEPKPSVETEEAVIDVIVSALGELSGTSSSLTDNPLLVREAVVDVIERRFADVEFGVDMIAADLHLSRRQIYRYFEASGQSLAARIAERRVEAALELLNEQPQTPVGAVARRTGFASVATFRNRFRALVGIGPAEYRAALLSGEPVPTVAIAD</sequence>
<dbReference type="SUPFAM" id="SSF46689">
    <property type="entry name" value="Homeodomain-like"/>
    <property type="match status" value="1"/>
</dbReference>
<evidence type="ECO:0000256" key="4">
    <source>
        <dbReference type="SAM" id="MobiDB-lite"/>
    </source>
</evidence>
<keyword evidence="3" id="KW-0804">Transcription</keyword>
<dbReference type="InterPro" id="IPR018060">
    <property type="entry name" value="HTH_AraC"/>
</dbReference>
<dbReference type="RefSeq" id="WP_246992636.1">
    <property type="nucleotide sequence ID" value="NZ_BAABIE010000015.1"/>
</dbReference>
<evidence type="ECO:0000256" key="3">
    <source>
        <dbReference type="ARBA" id="ARBA00023163"/>
    </source>
</evidence>
<dbReference type="SMART" id="SM00342">
    <property type="entry name" value="HTH_ARAC"/>
    <property type="match status" value="1"/>
</dbReference>
<feature type="compositionally biased region" description="Pro residues" evidence="4">
    <location>
        <begin position="1"/>
        <end position="17"/>
    </location>
</feature>
<dbReference type="PANTHER" id="PTHR46796">
    <property type="entry name" value="HTH-TYPE TRANSCRIPTIONAL ACTIVATOR RHAS-RELATED"/>
    <property type="match status" value="1"/>
</dbReference>
<comment type="caution">
    <text evidence="6">The sequence shown here is derived from an EMBL/GenBank/DDBJ whole genome shotgun (WGS) entry which is preliminary data.</text>
</comment>
<accession>A0ABP8ZGH7</accession>
<dbReference type="Proteomes" id="UP001500822">
    <property type="component" value="Unassembled WGS sequence"/>
</dbReference>
<feature type="domain" description="HTH araC/xylS-type" evidence="5">
    <location>
        <begin position="241"/>
        <end position="340"/>
    </location>
</feature>
<dbReference type="EMBL" id="BAABIE010000015">
    <property type="protein sequence ID" value="GAA4755886.1"/>
    <property type="molecule type" value="Genomic_DNA"/>
</dbReference>
<keyword evidence="7" id="KW-1185">Reference proteome</keyword>
<dbReference type="InterPro" id="IPR009057">
    <property type="entry name" value="Homeodomain-like_sf"/>
</dbReference>
<keyword evidence="2" id="KW-0238">DNA-binding</keyword>
<feature type="region of interest" description="Disordered" evidence="4">
    <location>
        <begin position="1"/>
        <end position="21"/>
    </location>
</feature>
<dbReference type="PANTHER" id="PTHR46796:SF6">
    <property type="entry name" value="ARAC SUBFAMILY"/>
    <property type="match status" value="1"/>
</dbReference>
<dbReference type="PROSITE" id="PS01124">
    <property type="entry name" value="HTH_ARAC_FAMILY_2"/>
    <property type="match status" value="1"/>
</dbReference>
<dbReference type="Pfam" id="PF12833">
    <property type="entry name" value="HTH_18"/>
    <property type="match status" value="1"/>
</dbReference>
<protein>
    <recommendedName>
        <fullName evidence="5">HTH araC/xylS-type domain-containing protein</fullName>
    </recommendedName>
</protein>
<evidence type="ECO:0000259" key="5">
    <source>
        <dbReference type="PROSITE" id="PS01124"/>
    </source>
</evidence>
<evidence type="ECO:0000256" key="2">
    <source>
        <dbReference type="ARBA" id="ARBA00023125"/>
    </source>
</evidence>
<evidence type="ECO:0000256" key="1">
    <source>
        <dbReference type="ARBA" id="ARBA00023015"/>
    </source>
</evidence>
<proteinExistence type="predicted"/>
<reference evidence="7" key="1">
    <citation type="journal article" date="2019" name="Int. J. Syst. Evol. Microbiol.">
        <title>The Global Catalogue of Microorganisms (GCM) 10K type strain sequencing project: providing services to taxonomists for standard genome sequencing and annotation.</title>
        <authorList>
            <consortium name="The Broad Institute Genomics Platform"/>
            <consortium name="The Broad Institute Genome Sequencing Center for Infectious Disease"/>
            <person name="Wu L."/>
            <person name="Ma J."/>
        </authorList>
    </citation>
    <scope>NUCLEOTIDE SEQUENCE [LARGE SCALE GENOMIC DNA]</scope>
    <source>
        <strain evidence="7">JCM 18077</strain>
    </source>
</reference>